<proteinExistence type="predicted"/>
<accession>A0A6J5N1C2</accession>
<evidence type="ECO:0000313" key="1">
    <source>
        <dbReference type="EMBL" id="CAB4153405.1"/>
    </source>
</evidence>
<reference evidence="1" key="1">
    <citation type="submission" date="2020-04" db="EMBL/GenBank/DDBJ databases">
        <authorList>
            <person name="Chiriac C."/>
            <person name="Salcher M."/>
            <person name="Ghai R."/>
            <person name="Kavagutti S V."/>
        </authorList>
    </citation>
    <scope>NUCLEOTIDE SEQUENCE</scope>
</reference>
<name>A0A6J5N1C2_9CAUD</name>
<dbReference type="EMBL" id="LR796593">
    <property type="protein sequence ID" value="CAB4153405.1"/>
    <property type="molecule type" value="Genomic_DNA"/>
</dbReference>
<protein>
    <submittedName>
        <fullName evidence="1">Uncharacterized protein</fullName>
    </submittedName>
</protein>
<gene>
    <name evidence="1" type="ORF">UFOVP623_24</name>
</gene>
<organism evidence="1">
    <name type="scientific">uncultured Caudovirales phage</name>
    <dbReference type="NCBI Taxonomy" id="2100421"/>
    <lineage>
        <taxon>Viruses</taxon>
        <taxon>Duplodnaviria</taxon>
        <taxon>Heunggongvirae</taxon>
        <taxon>Uroviricota</taxon>
        <taxon>Caudoviricetes</taxon>
        <taxon>Peduoviridae</taxon>
        <taxon>Maltschvirus</taxon>
        <taxon>Maltschvirus maltsch</taxon>
    </lineage>
</organism>
<sequence length="231" mass="25584">MSIQAIINRSNGLEMNRRKLVGIQYTRNESSRTSLTPTYNPWRFNVELPDSLKYSDARGIIEELDRLDRIYPETITFNNNPNMSWIFRYQGVASFSQLSQITVTSFVGNQLVLGNLPALGTNSVLFAANDLIQLAGRPHPFTSTTQVLRGSGNTVTVTTNRPNIFTSSAVGAAIVVGAGCQFRVFCPNMPTYKLVPGGGTYSSDDPTVITNNAYIEWSDKFSLYEYLGDLT</sequence>